<name>A0AAN6BM21_ASPLE</name>
<dbReference type="EMBL" id="JAAAPU010000137">
    <property type="protein sequence ID" value="KAF4201523.1"/>
    <property type="molecule type" value="Genomic_DNA"/>
</dbReference>
<gene>
    <name evidence="2" type="ORF">CNMCM8927_001418</name>
</gene>
<sequence>MTSRRDIAIQTFDGLTLRGWFYSAGDRRPCVILTHGTVALKEQYLPDFAECFQALGYGALVYDNRHFGASDGEPRSHADPLLQSRDYSATFNYAASLAEVNLPGSYSGVAVSREGLRCTPLLLTFEPGAL</sequence>
<proteinExistence type="inferred from homology"/>
<reference evidence="2" key="2">
    <citation type="submission" date="2020-04" db="EMBL/GenBank/DDBJ databases">
        <authorList>
            <person name="Santos R.A.C."/>
            <person name="Steenwyk J.L."/>
            <person name="Rivero-Menendez O."/>
            <person name="Mead M.E."/>
            <person name="Silva L.P."/>
            <person name="Bastos R.W."/>
            <person name="Alastruey-Izquierdo A."/>
            <person name="Goldman G.H."/>
            <person name="Rokas A."/>
        </authorList>
    </citation>
    <scope>NUCLEOTIDE SEQUENCE</scope>
    <source>
        <strain evidence="2">CNM-CM8927</strain>
    </source>
</reference>
<evidence type="ECO:0000256" key="1">
    <source>
        <dbReference type="ARBA" id="ARBA00029464"/>
    </source>
</evidence>
<dbReference type="InterPro" id="IPR029058">
    <property type="entry name" value="AB_hydrolase_fold"/>
</dbReference>
<dbReference type="PANTHER" id="PTHR47751:SF2">
    <property type="entry name" value="DLTD N-TERMINAL DOMAIN PROTEIN (AFU_ORTHOLOGUE AFUA_8G00380)-RELATED"/>
    <property type="match status" value="1"/>
</dbReference>
<dbReference type="InterPro" id="IPR051411">
    <property type="entry name" value="Polyketide_trans_af380"/>
</dbReference>
<comment type="caution">
    <text evidence="2">The sequence shown here is derived from an EMBL/GenBank/DDBJ whole genome shotgun (WGS) entry which is preliminary data.</text>
</comment>
<evidence type="ECO:0000313" key="2">
    <source>
        <dbReference type="EMBL" id="KAF4201523.1"/>
    </source>
</evidence>
<organism evidence="2 3">
    <name type="scientific">Aspergillus lentulus</name>
    <dbReference type="NCBI Taxonomy" id="293939"/>
    <lineage>
        <taxon>Eukaryota</taxon>
        <taxon>Fungi</taxon>
        <taxon>Dikarya</taxon>
        <taxon>Ascomycota</taxon>
        <taxon>Pezizomycotina</taxon>
        <taxon>Eurotiomycetes</taxon>
        <taxon>Eurotiomycetidae</taxon>
        <taxon>Eurotiales</taxon>
        <taxon>Aspergillaceae</taxon>
        <taxon>Aspergillus</taxon>
        <taxon>Aspergillus subgen. Fumigati</taxon>
    </lineage>
</organism>
<dbReference type="Proteomes" id="UP000649114">
    <property type="component" value="Unassembled WGS sequence"/>
</dbReference>
<evidence type="ECO:0008006" key="4">
    <source>
        <dbReference type="Google" id="ProtNLM"/>
    </source>
</evidence>
<evidence type="ECO:0000313" key="3">
    <source>
        <dbReference type="Proteomes" id="UP000649114"/>
    </source>
</evidence>
<dbReference type="PANTHER" id="PTHR47751">
    <property type="entry name" value="SUPERFAMILY HYDROLASE, PUTATIVE (AFU_ORTHOLOGUE AFUA_2G16580)-RELATED"/>
    <property type="match status" value="1"/>
</dbReference>
<accession>A0AAN6BM21</accession>
<protein>
    <recommendedName>
        <fullName evidence="4">Serine aminopeptidase S33 domain-containing protein</fullName>
    </recommendedName>
</protein>
<dbReference type="Gene3D" id="3.40.50.1820">
    <property type="entry name" value="alpha/beta hydrolase"/>
    <property type="match status" value="1"/>
</dbReference>
<comment type="similarity">
    <text evidence="1">Belongs to the polyketide transferase af380 family.</text>
</comment>
<dbReference type="AlphaFoldDB" id="A0AAN6BM21"/>
<reference evidence="2" key="1">
    <citation type="journal article" date="2020" name="bioRxiv">
        <title>Genomic and phenotypic heterogeneity of clinical isolates of the human pathogens Aspergillus fumigatus, Aspergillus lentulus and Aspergillus fumigatiaffinis.</title>
        <authorList>
            <person name="dos Santos R.A.C."/>
            <person name="Steenwyk J.L."/>
            <person name="Rivero-Menendez O."/>
            <person name="Mead M.E."/>
            <person name="Silva L.P."/>
            <person name="Bastos R.W."/>
            <person name="Alastruey-Izquierdo A."/>
            <person name="Goldman G.H."/>
            <person name="Rokas A."/>
        </authorList>
    </citation>
    <scope>NUCLEOTIDE SEQUENCE</scope>
    <source>
        <strain evidence="2">CNM-CM8927</strain>
    </source>
</reference>
<dbReference type="SUPFAM" id="SSF53474">
    <property type="entry name" value="alpha/beta-Hydrolases"/>
    <property type="match status" value="1"/>
</dbReference>